<evidence type="ECO:0000259" key="3">
    <source>
        <dbReference type="PROSITE" id="PS50089"/>
    </source>
</evidence>
<dbReference type="SUPFAM" id="SSF57850">
    <property type="entry name" value="RING/U-box"/>
    <property type="match status" value="1"/>
</dbReference>
<dbReference type="PANTHER" id="PTHR46798:SF3">
    <property type="entry name" value="RING FINGER FAMILY PROTEIN"/>
    <property type="match status" value="1"/>
</dbReference>
<organism evidence="4 5">
    <name type="scientific">Juglans regia</name>
    <name type="common">English walnut</name>
    <dbReference type="NCBI Taxonomy" id="51240"/>
    <lineage>
        <taxon>Eukaryota</taxon>
        <taxon>Viridiplantae</taxon>
        <taxon>Streptophyta</taxon>
        <taxon>Embryophyta</taxon>
        <taxon>Tracheophyta</taxon>
        <taxon>Spermatophyta</taxon>
        <taxon>Magnoliopsida</taxon>
        <taxon>eudicotyledons</taxon>
        <taxon>Gunneridae</taxon>
        <taxon>Pentapetalae</taxon>
        <taxon>rosids</taxon>
        <taxon>fabids</taxon>
        <taxon>Fagales</taxon>
        <taxon>Juglandaceae</taxon>
        <taxon>Juglans</taxon>
    </lineage>
</organism>
<evidence type="ECO:0000313" key="5">
    <source>
        <dbReference type="Proteomes" id="UP000619265"/>
    </source>
</evidence>
<proteinExistence type="predicted"/>
<name>A0A833XBJ6_JUGRE</name>
<dbReference type="Proteomes" id="UP000619265">
    <property type="component" value="Unassembled WGS sequence"/>
</dbReference>
<accession>A0A833XBJ6</accession>
<dbReference type="GO" id="GO:0008270">
    <property type="term" value="F:zinc ion binding"/>
    <property type="evidence" value="ECO:0007669"/>
    <property type="project" value="UniProtKB-KW"/>
</dbReference>
<evidence type="ECO:0000313" key="4">
    <source>
        <dbReference type="EMBL" id="KAF5463384.1"/>
    </source>
</evidence>
<dbReference type="EMBL" id="LIHL02000008">
    <property type="protein sequence ID" value="KAF5463384.1"/>
    <property type="molecule type" value="Genomic_DNA"/>
</dbReference>
<dbReference type="SMART" id="SM00184">
    <property type="entry name" value="RING"/>
    <property type="match status" value="1"/>
</dbReference>
<evidence type="ECO:0000256" key="2">
    <source>
        <dbReference type="SAM" id="MobiDB-lite"/>
    </source>
</evidence>
<evidence type="ECO:0000256" key="1">
    <source>
        <dbReference type="PROSITE-ProRule" id="PRU00175"/>
    </source>
</evidence>
<reference evidence="4" key="1">
    <citation type="submission" date="2015-10" db="EMBL/GenBank/DDBJ databases">
        <authorList>
            <person name="Martinez-Garcia P.J."/>
            <person name="Crepeau M.W."/>
            <person name="Puiu D."/>
            <person name="Gonzalez-Ibeas D."/>
            <person name="Whalen J."/>
            <person name="Stevens K."/>
            <person name="Paul R."/>
            <person name="Butterfield T."/>
            <person name="Britton M."/>
            <person name="Reagan R."/>
            <person name="Chakraborty S."/>
            <person name="Walawage S.L."/>
            <person name="Vasquez-Gross H.A."/>
            <person name="Cardeno C."/>
            <person name="Famula R."/>
            <person name="Pratt K."/>
            <person name="Kuruganti S."/>
            <person name="Aradhya M.K."/>
            <person name="Leslie C.A."/>
            <person name="Dandekar A.M."/>
            <person name="Salzberg S.L."/>
            <person name="Wegrzyn J.L."/>
            <person name="Langley C.H."/>
            <person name="Neale D.B."/>
        </authorList>
    </citation>
    <scope>NUCLEOTIDE SEQUENCE</scope>
    <source>
        <tissue evidence="4">Leaves</tissue>
    </source>
</reference>
<dbReference type="Gene3D" id="3.30.40.10">
    <property type="entry name" value="Zinc/RING finger domain, C3HC4 (zinc finger)"/>
    <property type="match status" value="1"/>
</dbReference>
<dbReference type="InterPro" id="IPR013083">
    <property type="entry name" value="Znf_RING/FYVE/PHD"/>
</dbReference>
<dbReference type="Gramene" id="Jr08_21070_p1">
    <property type="protein sequence ID" value="cds.Jr08_21070_p1"/>
    <property type="gene ID" value="Jr08_21070"/>
</dbReference>
<feature type="compositionally biased region" description="Polar residues" evidence="2">
    <location>
        <begin position="405"/>
        <end position="421"/>
    </location>
</feature>
<dbReference type="Pfam" id="PF13639">
    <property type="entry name" value="zf-RING_2"/>
    <property type="match status" value="1"/>
</dbReference>
<reference evidence="4" key="2">
    <citation type="submission" date="2020-03" db="EMBL/GenBank/DDBJ databases">
        <title>Walnut 2.0.</title>
        <authorList>
            <person name="Marrano A."/>
            <person name="Britton M."/>
            <person name="Zimin A.V."/>
            <person name="Zaini P.A."/>
            <person name="Workman R."/>
            <person name="Puiu D."/>
            <person name="Bianco L."/>
            <person name="Allen B.J."/>
            <person name="Troggio M."/>
            <person name="Leslie C.A."/>
            <person name="Timp W."/>
            <person name="Dendekar A."/>
            <person name="Salzberg S.L."/>
            <person name="Neale D.B."/>
        </authorList>
    </citation>
    <scope>NUCLEOTIDE SEQUENCE</scope>
    <source>
        <tissue evidence="4">Leaves</tissue>
    </source>
</reference>
<keyword evidence="1" id="KW-0862">Zinc</keyword>
<dbReference type="InterPro" id="IPR044274">
    <property type="entry name" value="RFI2"/>
</dbReference>
<sequence length="436" mass="47596">MGLGNDDIVVVEDGAEDADGGNGGKGFVSVSCSICLEIVADVGDRSWAKLQCGHQFHLDCIGSAFNTKGAMQCPNCRKIEKGQWLYANGSRSFPEFSMDDWTHDEDLYDLSYSEMSFGVHWCPFGSLTRLPSSFEEGEFSSSAYHDLLGQHAIFAEHTTVSSATQPCPYIAYFGPIHPSSSNSNGTLTEASNLNNLWGPSVPSEIQTSYAFPAMDLPYHSWEHHSSPFPGTNNRIAASDQPSILPVTQRSARTSSDMQRPGFMHPFLVGHRFVASGHFCSAGRPGSSVASSMIPPYPGSNARTRDRVQALQAYYQQQQPRNSTSVRIPVIPGTRRSNSHRGGLAQVGPTASSSDQTGGFYIVPPGSSGRNFQEAENPLSNRFHSWERDRLPSFPMSQVERDSGWGTYQQAAGGSDTRSSSFRQRHGSERTSAQNRS</sequence>
<keyword evidence="1" id="KW-0863">Zinc-finger</keyword>
<dbReference type="AlphaFoldDB" id="A0A833XBJ6"/>
<comment type="caution">
    <text evidence="4">The sequence shown here is derived from an EMBL/GenBank/DDBJ whole genome shotgun (WGS) entry which is preliminary data.</text>
</comment>
<dbReference type="PANTHER" id="PTHR46798">
    <property type="entry name" value="OS09G0511500 PROTEIN"/>
    <property type="match status" value="1"/>
</dbReference>
<gene>
    <name evidence="4" type="ORF">F2P56_019303</name>
</gene>
<protein>
    <recommendedName>
        <fullName evidence="3">RING-type domain-containing protein</fullName>
    </recommendedName>
</protein>
<feature type="region of interest" description="Disordered" evidence="2">
    <location>
        <begin position="314"/>
        <end position="374"/>
    </location>
</feature>
<dbReference type="PROSITE" id="PS50089">
    <property type="entry name" value="ZF_RING_2"/>
    <property type="match status" value="1"/>
</dbReference>
<dbReference type="InterPro" id="IPR001841">
    <property type="entry name" value="Znf_RING"/>
</dbReference>
<dbReference type="GO" id="GO:0004842">
    <property type="term" value="F:ubiquitin-protein transferase activity"/>
    <property type="evidence" value="ECO:0007669"/>
    <property type="project" value="InterPro"/>
</dbReference>
<feature type="domain" description="RING-type" evidence="3">
    <location>
        <begin position="32"/>
        <end position="77"/>
    </location>
</feature>
<keyword evidence="1" id="KW-0479">Metal-binding</keyword>
<feature type="region of interest" description="Disordered" evidence="2">
    <location>
        <begin position="394"/>
        <end position="436"/>
    </location>
</feature>